<feature type="transmembrane region" description="Helical" evidence="7">
    <location>
        <begin position="194"/>
        <end position="213"/>
    </location>
</feature>
<evidence type="ECO:0000256" key="2">
    <source>
        <dbReference type="ARBA" id="ARBA00022448"/>
    </source>
</evidence>
<evidence type="ECO:0000256" key="6">
    <source>
        <dbReference type="ARBA" id="ARBA00023136"/>
    </source>
</evidence>
<evidence type="ECO:0000256" key="5">
    <source>
        <dbReference type="ARBA" id="ARBA00022989"/>
    </source>
</evidence>
<dbReference type="SUPFAM" id="SSF161098">
    <property type="entry name" value="MetI-like"/>
    <property type="match status" value="1"/>
</dbReference>
<dbReference type="EMBL" id="CAEZSL010000129">
    <property type="protein sequence ID" value="CAB4548552.1"/>
    <property type="molecule type" value="Genomic_DNA"/>
</dbReference>
<feature type="transmembrane region" description="Helical" evidence="7">
    <location>
        <begin position="153"/>
        <end position="174"/>
    </location>
</feature>
<feature type="transmembrane region" description="Helical" evidence="7">
    <location>
        <begin position="21"/>
        <end position="45"/>
    </location>
</feature>
<organism evidence="10">
    <name type="scientific">freshwater metagenome</name>
    <dbReference type="NCBI Taxonomy" id="449393"/>
    <lineage>
        <taxon>unclassified sequences</taxon>
        <taxon>metagenomes</taxon>
        <taxon>ecological metagenomes</taxon>
    </lineage>
</organism>
<evidence type="ECO:0000259" key="8">
    <source>
        <dbReference type="PROSITE" id="PS50928"/>
    </source>
</evidence>
<keyword evidence="3" id="KW-1003">Cell membrane</keyword>
<accession>A0A6J6IZU4</accession>
<keyword evidence="5 7" id="KW-1133">Transmembrane helix</keyword>
<proteinExistence type="predicted"/>
<dbReference type="PANTHER" id="PTHR43163:SF6">
    <property type="entry name" value="DIPEPTIDE TRANSPORT SYSTEM PERMEASE PROTEIN DPPB-RELATED"/>
    <property type="match status" value="1"/>
</dbReference>
<keyword evidence="2" id="KW-0813">Transport</keyword>
<evidence type="ECO:0000313" key="10">
    <source>
        <dbReference type="EMBL" id="CAB4630297.1"/>
    </source>
</evidence>
<evidence type="ECO:0000256" key="3">
    <source>
        <dbReference type="ARBA" id="ARBA00022475"/>
    </source>
</evidence>
<dbReference type="AlphaFoldDB" id="A0A6J6IZU4"/>
<gene>
    <name evidence="9" type="ORF">UFOPK1421_01119</name>
    <name evidence="10" type="ORF">UFOPK1960_00631</name>
</gene>
<dbReference type="InterPro" id="IPR035906">
    <property type="entry name" value="MetI-like_sf"/>
</dbReference>
<dbReference type="GO" id="GO:0071916">
    <property type="term" value="F:dipeptide transmembrane transporter activity"/>
    <property type="evidence" value="ECO:0007669"/>
    <property type="project" value="TreeGrafter"/>
</dbReference>
<feature type="domain" description="ABC transmembrane type-1" evidence="8">
    <location>
        <begin position="114"/>
        <end position="319"/>
    </location>
</feature>
<dbReference type="InterPro" id="IPR000515">
    <property type="entry name" value="MetI-like"/>
</dbReference>
<reference evidence="10" key="1">
    <citation type="submission" date="2020-05" db="EMBL/GenBank/DDBJ databases">
        <authorList>
            <person name="Chiriac C."/>
            <person name="Salcher M."/>
            <person name="Ghai R."/>
            <person name="Kavagutti S V."/>
        </authorList>
    </citation>
    <scope>NUCLEOTIDE SEQUENCE</scope>
</reference>
<comment type="subcellular location">
    <subcellularLocation>
        <location evidence="1">Cell membrane</location>
        <topology evidence="1">Multi-pass membrane protein</topology>
    </subcellularLocation>
</comment>
<feature type="transmembrane region" description="Helical" evidence="7">
    <location>
        <begin position="250"/>
        <end position="276"/>
    </location>
</feature>
<dbReference type="Pfam" id="PF19300">
    <property type="entry name" value="BPD_transp_1_N"/>
    <property type="match status" value="1"/>
</dbReference>
<feature type="transmembrane region" description="Helical" evidence="7">
    <location>
        <begin position="120"/>
        <end position="141"/>
    </location>
</feature>
<evidence type="ECO:0000256" key="7">
    <source>
        <dbReference type="SAM" id="Phobius"/>
    </source>
</evidence>
<sequence>MDTTHSHRRLTQLLSRGSLTRFILVRLAATGLLLLVLSFVVFALLHLTPGDPARNLVGVRNVTPELLQSIRDKYHLNDPFMSQYLHWLGNVLHGDFGESIRNNTTVTTLLSDRVTLTLQLAGLSFVLTVLVAVPLGIAAAWRTGSVLDRSVSVASIVGIGAPTYAVGLLLLYIFGLWLDIFPVYGSGDGGFDRWWHLVLPAITLASGLAAMVFKLTRTAVVAELNQDYVAFAQSRGLSHRQIRSLVLRNAMIPVATSLGLVFAFLFGGTILVEVTFALQGIGSLLAGSVTFKDLPVVQAITLLTATVIALTALAVDVFYYAVDPRVRKRGLR</sequence>
<feature type="transmembrane region" description="Helical" evidence="7">
    <location>
        <begin position="296"/>
        <end position="322"/>
    </location>
</feature>
<dbReference type="CDD" id="cd06261">
    <property type="entry name" value="TM_PBP2"/>
    <property type="match status" value="1"/>
</dbReference>
<dbReference type="GO" id="GO:0005886">
    <property type="term" value="C:plasma membrane"/>
    <property type="evidence" value="ECO:0007669"/>
    <property type="project" value="UniProtKB-SubCell"/>
</dbReference>
<keyword evidence="4 7" id="KW-0812">Transmembrane</keyword>
<protein>
    <submittedName>
        <fullName evidence="10">Unannotated protein</fullName>
    </submittedName>
</protein>
<dbReference type="Pfam" id="PF00528">
    <property type="entry name" value="BPD_transp_1"/>
    <property type="match status" value="1"/>
</dbReference>
<evidence type="ECO:0000313" key="9">
    <source>
        <dbReference type="EMBL" id="CAB4548552.1"/>
    </source>
</evidence>
<name>A0A6J6IZU4_9ZZZZ</name>
<dbReference type="PANTHER" id="PTHR43163">
    <property type="entry name" value="DIPEPTIDE TRANSPORT SYSTEM PERMEASE PROTEIN DPPB-RELATED"/>
    <property type="match status" value="1"/>
</dbReference>
<dbReference type="EMBL" id="CAEZVL010000077">
    <property type="protein sequence ID" value="CAB4630297.1"/>
    <property type="molecule type" value="Genomic_DNA"/>
</dbReference>
<evidence type="ECO:0000256" key="4">
    <source>
        <dbReference type="ARBA" id="ARBA00022692"/>
    </source>
</evidence>
<dbReference type="InterPro" id="IPR045621">
    <property type="entry name" value="BPD_transp_1_N"/>
</dbReference>
<evidence type="ECO:0000256" key="1">
    <source>
        <dbReference type="ARBA" id="ARBA00004651"/>
    </source>
</evidence>
<keyword evidence="6 7" id="KW-0472">Membrane</keyword>
<dbReference type="Gene3D" id="1.10.3720.10">
    <property type="entry name" value="MetI-like"/>
    <property type="match status" value="1"/>
</dbReference>
<dbReference type="PROSITE" id="PS50928">
    <property type="entry name" value="ABC_TM1"/>
    <property type="match status" value="1"/>
</dbReference>